<dbReference type="eggNOG" id="KOG2009">
    <property type="taxonomic scope" value="Eukaryota"/>
</dbReference>
<dbReference type="PANTHER" id="PTHR22929:SF0">
    <property type="entry name" value="TRANSCRIPTION FACTOR TFIIIB COMPONENT B'' HOMOLOG"/>
    <property type="match status" value="1"/>
</dbReference>
<name>B0EKW4_ENTDS</name>
<accession>B0EKW4</accession>
<gene>
    <name evidence="3" type="ORF">EDI_100210</name>
</gene>
<dbReference type="PANTHER" id="PTHR22929">
    <property type="entry name" value="RNA POLYMERASE III TRANSCRIPTION INITIATION FACTOR B"/>
    <property type="match status" value="1"/>
</dbReference>
<dbReference type="VEuPathDB" id="AmoebaDB:EDI_100210"/>
<dbReference type="SMART" id="SM00717">
    <property type="entry name" value="SANT"/>
    <property type="match status" value="1"/>
</dbReference>
<dbReference type="RefSeq" id="XP_001738821.1">
    <property type="nucleotide sequence ID" value="XM_001738769.1"/>
</dbReference>
<evidence type="ECO:0000259" key="2">
    <source>
        <dbReference type="SMART" id="SM00717"/>
    </source>
</evidence>
<dbReference type="OMA" id="ICRIPSK"/>
<evidence type="ECO:0000313" key="4">
    <source>
        <dbReference type="Proteomes" id="UP000008076"/>
    </source>
</evidence>
<feature type="domain" description="Myb-like" evidence="2">
    <location>
        <begin position="87"/>
        <end position="135"/>
    </location>
</feature>
<keyword evidence="4" id="KW-1185">Reference proteome</keyword>
<dbReference type="GO" id="GO:0001156">
    <property type="term" value="F:TFIIIC-class transcription factor complex binding"/>
    <property type="evidence" value="ECO:0007669"/>
    <property type="project" value="TreeGrafter"/>
</dbReference>
<dbReference type="Proteomes" id="UP000008076">
    <property type="component" value="Unassembled WGS sequence"/>
</dbReference>
<proteinExistence type="predicted"/>
<dbReference type="InterPro" id="IPR001005">
    <property type="entry name" value="SANT/Myb"/>
</dbReference>
<dbReference type="SUPFAM" id="SSF46689">
    <property type="entry name" value="Homeodomain-like"/>
    <property type="match status" value="1"/>
</dbReference>
<dbReference type="CDD" id="cd00167">
    <property type="entry name" value="SANT"/>
    <property type="match status" value="1"/>
</dbReference>
<dbReference type="GeneID" id="5883928"/>
<organism evidence="4">
    <name type="scientific">Entamoeba dispar (strain ATCC PRA-260 / SAW760)</name>
    <dbReference type="NCBI Taxonomy" id="370354"/>
    <lineage>
        <taxon>Eukaryota</taxon>
        <taxon>Amoebozoa</taxon>
        <taxon>Evosea</taxon>
        <taxon>Archamoebae</taxon>
        <taxon>Mastigamoebida</taxon>
        <taxon>Entamoebidae</taxon>
        <taxon>Entamoeba</taxon>
    </lineage>
</organism>
<dbReference type="AlphaFoldDB" id="B0EKW4"/>
<dbReference type="KEGG" id="edi:EDI_100210"/>
<evidence type="ECO:0000313" key="3">
    <source>
        <dbReference type="EMBL" id="EDR24821.1"/>
    </source>
</evidence>
<protein>
    <recommendedName>
        <fullName evidence="2">Myb-like domain-containing protein</fullName>
    </recommendedName>
</protein>
<reference evidence="4" key="1">
    <citation type="submission" date="2007-12" db="EMBL/GenBank/DDBJ databases">
        <title>Annotation of Entamoeba dispar SAW760.</title>
        <authorList>
            <person name="Lorenzi H."/>
            <person name="Inman J."/>
            <person name="Schobel S."/>
            <person name="Amedeo P."/>
            <person name="Caler E."/>
        </authorList>
    </citation>
    <scope>NUCLEOTIDE SEQUENCE [LARGE SCALE GENOMIC DNA]</scope>
    <source>
        <strain evidence="4">ATCC PRA-260 / SAW760</strain>
    </source>
</reference>
<dbReference type="OrthoDB" id="272624at2759"/>
<dbReference type="Gene3D" id="1.10.10.60">
    <property type="entry name" value="Homeodomain-like"/>
    <property type="match status" value="1"/>
</dbReference>
<sequence length="182" mass="20994">MTEQQNSSKTKNDKNSSIDLSTLSMRQICKLSHKKQSSIKKLKELKQPFNRYLDEECIGEISNEKSGEENGTEHNSIKKSNLLKPKKSKKWDKEEILKLYTGIMKYGADFGLIELMFDGRTRKQIKAKFKAEERIRPKMIEKALNAQQTMDTNLLQETLDLIGKQHDLSSSSDEVLPRPDVF</sequence>
<feature type="region of interest" description="Disordered" evidence="1">
    <location>
        <begin position="64"/>
        <end position="87"/>
    </location>
</feature>
<dbReference type="InterPro" id="IPR039467">
    <property type="entry name" value="TFIIIB_B''_Myb"/>
</dbReference>
<dbReference type="InterPro" id="IPR009057">
    <property type="entry name" value="Homeodomain-like_sf"/>
</dbReference>
<dbReference type="Pfam" id="PF15963">
    <property type="entry name" value="Myb_DNA-bind_7"/>
    <property type="match status" value="1"/>
</dbReference>
<evidence type="ECO:0000256" key="1">
    <source>
        <dbReference type="SAM" id="MobiDB-lite"/>
    </source>
</evidence>
<dbReference type="EMBL" id="DS549792">
    <property type="protein sequence ID" value="EDR24821.1"/>
    <property type="molecule type" value="Genomic_DNA"/>
</dbReference>
<dbReference type="GO" id="GO:0000126">
    <property type="term" value="C:transcription factor TFIIIB complex"/>
    <property type="evidence" value="ECO:0007669"/>
    <property type="project" value="TreeGrafter"/>
</dbReference>
<dbReference type="GO" id="GO:0070898">
    <property type="term" value="P:RNA polymerase III preinitiation complex assembly"/>
    <property type="evidence" value="ECO:0007669"/>
    <property type="project" value="TreeGrafter"/>
</dbReference>
<feature type="compositionally biased region" description="Basic and acidic residues" evidence="1">
    <location>
        <begin position="64"/>
        <end position="76"/>
    </location>
</feature>